<dbReference type="Proteomes" id="UP000499080">
    <property type="component" value="Unassembled WGS sequence"/>
</dbReference>
<protein>
    <submittedName>
        <fullName evidence="1">Uncharacterized protein</fullName>
    </submittedName>
</protein>
<name>A0A4Y1ZRI7_ARAVE</name>
<dbReference type="EMBL" id="BGPR01162487">
    <property type="protein sequence ID" value="GBM01063.1"/>
    <property type="molecule type" value="Genomic_DNA"/>
</dbReference>
<organism evidence="1 3">
    <name type="scientific">Araneus ventricosus</name>
    <name type="common">Orbweaver spider</name>
    <name type="synonym">Epeira ventricosa</name>
    <dbReference type="NCBI Taxonomy" id="182803"/>
    <lineage>
        <taxon>Eukaryota</taxon>
        <taxon>Metazoa</taxon>
        <taxon>Ecdysozoa</taxon>
        <taxon>Arthropoda</taxon>
        <taxon>Chelicerata</taxon>
        <taxon>Arachnida</taxon>
        <taxon>Araneae</taxon>
        <taxon>Araneomorphae</taxon>
        <taxon>Entelegynae</taxon>
        <taxon>Araneoidea</taxon>
        <taxon>Araneidae</taxon>
        <taxon>Araneus</taxon>
    </lineage>
</organism>
<evidence type="ECO:0000313" key="3">
    <source>
        <dbReference type="Proteomes" id="UP000499080"/>
    </source>
</evidence>
<gene>
    <name evidence="2" type="ORF">AVEN_226115_1</name>
    <name evidence="1" type="ORF">AVEN_78894_1</name>
</gene>
<dbReference type="OrthoDB" id="6022652at2759"/>
<evidence type="ECO:0000313" key="2">
    <source>
        <dbReference type="EMBL" id="GBM01063.1"/>
    </source>
</evidence>
<dbReference type="GO" id="GO:0005737">
    <property type="term" value="C:cytoplasm"/>
    <property type="evidence" value="ECO:0007669"/>
    <property type="project" value="TreeGrafter"/>
</dbReference>
<dbReference type="PANTHER" id="PTHR22741">
    <property type="entry name" value="P140CAP/SNIP-RELATED"/>
    <property type="match status" value="1"/>
</dbReference>
<reference evidence="1 3" key="1">
    <citation type="journal article" date="2019" name="Sci. Rep.">
        <title>Orb-weaving spider Araneus ventricosus genome elucidates the spidroin gene catalogue.</title>
        <authorList>
            <person name="Kono N."/>
            <person name="Nakamura H."/>
            <person name="Ohtoshi R."/>
            <person name="Moran D.A.P."/>
            <person name="Shinohara A."/>
            <person name="Yoshida Y."/>
            <person name="Fujiwara M."/>
            <person name="Mori M."/>
            <person name="Tomita M."/>
            <person name="Arakawa K."/>
        </authorList>
    </citation>
    <scope>NUCLEOTIDE SEQUENCE [LARGE SCALE GENOMIC DNA]</scope>
</reference>
<dbReference type="EMBL" id="BGPR01152513">
    <property type="protein sequence ID" value="GBL63770.1"/>
    <property type="molecule type" value="Genomic_DNA"/>
</dbReference>
<proteinExistence type="predicted"/>
<dbReference type="Gene3D" id="1.20.58.1540">
    <property type="entry name" value="Actin interacting protein 3, C-terminal domain"/>
    <property type="match status" value="1"/>
</dbReference>
<accession>A0A4Y1ZRI7</accession>
<dbReference type="PANTHER" id="PTHR22741:SF10">
    <property type="entry name" value="COILED-COIL DOMAIN-CONTAINING PROTEIN CG32809"/>
    <property type="match status" value="1"/>
</dbReference>
<sequence length="69" mass="7818">ELETHVEELRSNVINRKCRVNMCDVEGMALVLSRASKTVADLKARFPNLQDSLKSVMAAEMEVVVREEK</sequence>
<keyword evidence="3" id="KW-1185">Reference proteome</keyword>
<comment type="caution">
    <text evidence="1">The sequence shown here is derived from an EMBL/GenBank/DDBJ whole genome shotgun (WGS) entry which is preliminary data.</text>
</comment>
<dbReference type="InterPro" id="IPR051825">
    <property type="entry name" value="SRCIN1"/>
</dbReference>
<evidence type="ECO:0000313" key="1">
    <source>
        <dbReference type="EMBL" id="GBL63770.1"/>
    </source>
</evidence>
<feature type="non-terminal residue" evidence="1">
    <location>
        <position position="1"/>
    </location>
</feature>
<dbReference type="AlphaFoldDB" id="A0A4Y1ZRI7"/>